<protein>
    <submittedName>
        <fullName evidence="2">Uncharacterized protein</fullName>
    </submittedName>
</protein>
<evidence type="ECO:0000313" key="2">
    <source>
        <dbReference type="EMBL" id="EQD67540.1"/>
    </source>
</evidence>
<name>T1CIW1_9ZZZZ</name>
<comment type="caution">
    <text evidence="2">The sequence shown here is derived from an EMBL/GenBank/DDBJ whole genome shotgun (WGS) entry which is preliminary data.</text>
</comment>
<accession>T1CIW1</accession>
<gene>
    <name evidence="2" type="ORF">B2A_00724</name>
</gene>
<reference evidence="2" key="1">
    <citation type="submission" date="2013-08" db="EMBL/GenBank/DDBJ databases">
        <authorList>
            <person name="Mendez C."/>
            <person name="Richter M."/>
            <person name="Ferrer M."/>
            <person name="Sanchez J."/>
        </authorList>
    </citation>
    <scope>NUCLEOTIDE SEQUENCE</scope>
</reference>
<proteinExistence type="predicted"/>
<evidence type="ECO:0000256" key="1">
    <source>
        <dbReference type="SAM" id="MobiDB-lite"/>
    </source>
</evidence>
<dbReference type="AlphaFoldDB" id="T1CIW1"/>
<sequence length="87" mass="9603">RTFQQARNAALHRSPLGRRPTEVPKGGAGGEGSSVRSDALGSLTTLQTTARERRNLFEQLMQAVKYNSLGQISHALYEVGGEYRRNM</sequence>
<feature type="region of interest" description="Disordered" evidence="1">
    <location>
        <begin position="1"/>
        <end position="42"/>
    </location>
</feature>
<feature type="non-terminal residue" evidence="2">
    <location>
        <position position="1"/>
    </location>
</feature>
<dbReference type="EMBL" id="AUZZ01000564">
    <property type="protein sequence ID" value="EQD67540.1"/>
    <property type="molecule type" value="Genomic_DNA"/>
</dbReference>
<reference evidence="2" key="2">
    <citation type="journal article" date="2014" name="ISME J.">
        <title>Microbial stratification in low pH oxic and suboxic macroscopic growths along an acid mine drainage.</title>
        <authorList>
            <person name="Mendez-Garcia C."/>
            <person name="Mesa V."/>
            <person name="Sprenger R.R."/>
            <person name="Richter M."/>
            <person name="Diez M.S."/>
            <person name="Solano J."/>
            <person name="Bargiela R."/>
            <person name="Golyshina O.V."/>
            <person name="Manteca A."/>
            <person name="Ramos J.L."/>
            <person name="Gallego J.R."/>
            <person name="Llorente I."/>
            <person name="Martins Dos Santos V.A."/>
            <person name="Jensen O.N."/>
            <person name="Pelaez A.I."/>
            <person name="Sanchez J."/>
            <person name="Ferrer M."/>
        </authorList>
    </citation>
    <scope>NUCLEOTIDE SEQUENCE</scope>
</reference>
<dbReference type="Gene3D" id="3.20.20.240">
    <property type="entry name" value="Methylmalonyl-CoA mutase"/>
    <property type="match status" value="1"/>
</dbReference>
<organism evidence="2">
    <name type="scientific">mine drainage metagenome</name>
    <dbReference type="NCBI Taxonomy" id="410659"/>
    <lineage>
        <taxon>unclassified sequences</taxon>
        <taxon>metagenomes</taxon>
        <taxon>ecological metagenomes</taxon>
    </lineage>
</organism>